<reference evidence="2" key="1">
    <citation type="submission" date="2019-03" db="EMBL/GenBank/DDBJ databases">
        <title>Long read genome sequence of the mycoparasitic Pythium oligandrum ATCC 38472 isolated from sugarbeet rhizosphere.</title>
        <authorList>
            <person name="Gaulin E."/>
        </authorList>
    </citation>
    <scope>NUCLEOTIDE SEQUENCE</scope>
    <source>
        <strain evidence="2">ATCC 38472_TT</strain>
    </source>
</reference>
<dbReference type="EMBL" id="SPLM01000112">
    <property type="protein sequence ID" value="TMW58159.1"/>
    <property type="molecule type" value="Genomic_DNA"/>
</dbReference>
<evidence type="ECO:0000256" key="1">
    <source>
        <dbReference type="SAM" id="MobiDB-lite"/>
    </source>
</evidence>
<dbReference type="Proteomes" id="UP000794436">
    <property type="component" value="Unassembled WGS sequence"/>
</dbReference>
<dbReference type="AlphaFoldDB" id="A0A8K1C820"/>
<evidence type="ECO:0000313" key="2">
    <source>
        <dbReference type="EMBL" id="TMW58159.1"/>
    </source>
</evidence>
<proteinExistence type="predicted"/>
<feature type="compositionally biased region" description="Basic residues" evidence="1">
    <location>
        <begin position="1"/>
        <end position="12"/>
    </location>
</feature>
<feature type="region of interest" description="Disordered" evidence="1">
    <location>
        <begin position="1"/>
        <end position="20"/>
    </location>
</feature>
<protein>
    <recommendedName>
        <fullName evidence="4">BZIP domain-containing protein</fullName>
    </recommendedName>
</protein>
<name>A0A8K1C820_PYTOL</name>
<evidence type="ECO:0000313" key="3">
    <source>
        <dbReference type="Proteomes" id="UP000794436"/>
    </source>
</evidence>
<comment type="caution">
    <text evidence="2">The sequence shown here is derived from an EMBL/GenBank/DDBJ whole genome shotgun (WGS) entry which is preliminary data.</text>
</comment>
<dbReference type="CDD" id="cd14686">
    <property type="entry name" value="bZIP"/>
    <property type="match status" value="1"/>
</dbReference>
<organism evidence="2 3">
    <name type="scientific">Pythium oligandrum</name>
    <name type="common">Mycoparasitic fungus</name>
    <dbReference type="NCBI Taxonomy" id="41045"/>
    <lineage>
        <taxon>Eukaryota</taxon>
        <taxon>Sar</taxon>
        <taxon>Stramenopiles</taxon>
        <taxon>Oomycota</taxon>
        <taxon>Peronosporomycetes</taxon>
        <taxon>Pythiales</taxon>
        <taxon>Pythiaceae</taxon>
        <taxon>Pythium</taxon>
    </lineage>
</organism>
<sequence length="279" mass="31983">MDPAKPKGKHVRIKTERRREQCRQNQARYRDKKKLYESRLELLVSDLKVQIELLEERRRSLYHSVNLREAPTKIVMEYFRLFERGLSVDSFVLVPYSIPTSRRPQSAHLQEQMEFLMAVMSDNARIGDSYGRDIFIEQNKCFATYYDDLTVHLLALNTISIGPEAMTTIQATLEIKMIITPATLRYVYPHVQSDVTLKEKLLGHRLCCTASGTYHFDERHAITSVHWTIDFALGLMGVLSIEEAGAVLQGARIAHDAYFSSENHDSNPLSASEMTTENG</sequence>
<keyword evidence="3" id="KW-1185">Reference proteome</keyword>
<gene>
    <name evidence="2" type="ORF">Poli38472_011747</name>
</gene>
<accession>A0A8K1C820</accession>
<dbReference type="OrthoDB" id="99097at2759"/>
<evidence type="ECO:0008006" key="4">
    <source>
        <dbReference type="Google" id="ProtNLM"/>
    </source>
</evidence>